<accession>A0A521F4U2</accession>
<protein>
    <submittedName>
        <fullName evidence="2">Uncharacterized protein</fullName>
    </submittedName>
</protein>
<dbReference type="AlphaFoldDB" id="A0A521F4U2"/>
<keyword evidence="1" id="KW-0732">Signal</keyword>
<proteinExistence type="predicted"/>
<evidence type="ECO:0000313" key="3">
    <source>
        <dbReference type="Proteomes" id="UP000317593"/>
    </source>
</evidence>
<evidence type="ECO:0000313" key="2">
    <source>
        <dbReference type="EMBL" id="SMO91179.1"/>
    </source>
</evidence>
<organism evidence="2 3">
    <name type="scientific">Fodinibius sediminis</name>
    <dbReference type="NCBI Taxonomy" id="1214077"/>
    <lineage>
        <taxon>Bacteria</taxon>
        <taxon>Pseudomonadati</taxon>
        <taxon>Balneolota</taxon>
        <taxon>Balneolia</taxon>
        <taxon>Balneolales</taxon>
        <taxon>Balneolaceae</taxon>
        <taxon>Fodinibius</taxon>
    </lineage>
</organism>
<dbReference type="Proteomes" id="UP000317593">
    <property type="component" value="Unassembled WGS sequence"/>
</dbReference>
<dbReference type="RefSeq" id="WP_142715937.1">
    <property type="nucleotide sequence ID" value="NZ_FXTH01000023.1"/>
</dbReference>
<gene>
    <name evidence="2" type="ORF">SAMN06265218_12330</name>
</gene>
<dbReference type="EMBL" id="FXTH01000023">
    <property type="protein sequence ID" value="SMO91179.1"/>
    <property type="molecule type" value="Genomic_DNA"/>
</dbReference>
<reference evidence="2 3" key="1">
    <citation type="submission" date="2017-05" db="EMBL/GenBank/DDBJ databases">
        <authorList>
            <person name="Varghese N."/>
            <person name="Submissions S."/>
        </authorList>
    </citation>
    <scope>NUCLEOTIDE SEQUENCE [LARGE SCALE GENOMIC DNA]</scope>
    <source>
        <strain evidence="2 3">DSM 21194</strain>
    </source>
</reference>
<keyword evidence="3" id="KW-1185">Reference proteome</keyword>
<feature type="signal peptide" evidence="1">
    <location>
        <begin position="1"/>
        <end position="20"/>
    </location>
</feature>
<evidence type="ECO:0000256" key="1">
    <source>
        <dbReference type="SAM" id="SignalP"/>
    </source>
</evidence>
<sequence length="271" mass="30042">MKRISYALLIAVLVVGLAGCGDDSSSTGPDVKEDPPQIPDLTEVAQPDISFFEENNPQGQKGKQILEDEYSNFTTARFKAIFGTFFASFGQVYMGFLNPAYDNSPEFNDGEWEWSYNYSAEGQSMSMTFTAQDLGTSTEWAMYISYSDGQGNGYEDYKVMQGSTTDDGAQGSWTFNTLDEENSTETPAAKTEWNAASDTERTINTEIYDNGALDTTFDYEQNGVEHTMTFEEAGSADIDVVFWNTDTQTGYVIEDGSKMCWDANFQNVACS</sequence>
<feature type="chain" id="PRO_5022199830" evidence="1">
    <location>
        <begin position="21"/>
        <end position="271"/>
    </location>
</feature>
<name>A0A521F4U2_9BACT</name>
<dbReference type="PROSITE" id="PS51257">
    <property type="entry name" value="PROKAR_LIPOPROTEIN"/>
    <property type="match status" value="1"/>
</dbReference>
<dbReference type="OrthoDB" id="1524618at2"/>